<keyword evidence="3" id="KW-1185">Reference proteome</keyword>
<feature type="region of interest" description="Disordered" evidence="1">
    <location>
        <begin position="1"/>
        <end position="47"/>
    </location>
</feature>
<evidence type="ECO:0000313" key="3">
    <source>
        <dbReference type="Proteomes" id="UP000796761"/>
    </source>
</evidence>
<gene>
    <name evidence="2" type="ORF">HGM15179_008211</name>
</gene>
<dbReference type="AlphaFoldDB" id="A0A8K1GJ89"/>
<comment type="caution">
    <text evidence="2">The sequence shown here is derived from an EMBL/GenBank/DDBJ whole genome shotgun (WGS) entry which is preliminary data.</text>
</comment>
<dbReference type="Proteomes" id="UP000796761">
    <property type="component" value="Unassembled WGS sequence"/>
</dbReference>
<sequence>MPQGSPGSPAPGRLRAARLPEDGDRDGDEDRDEDGDEDDSTHQVMREPWATGITDKYLFCKQISQLLLGDYTVALARY</sequence>
<evidence type="ECO:0000313" key="2">
    <source>
        <dbReference type="EMBL" id="TRZ18881.1"/>
    </source>
</evidence>
<feature type="compositionally biased region" description="Acidic residues" evidence="1">
    <location>
        <begin position="23"/>
        <end position="39"/>
    </location>
</feature>
<proteinExistence type="predicted"/>
<protein>
    <submittedName>
        <fullName evidence="2">Uncharacterized protein</fullName>
    </submittedName>
</protein>
<organism evidence="2 3">
    <name type="scientific">Zosterops borbonicus</name>
    <dbReference type="NCBI Taxonomy" id="364589"/>
    <lineage>
        <taxon>Eukaryota</taxon>
        <taxon>Metazoa</taxon>
        <taxon>Chordata</taxon>
        <taxon>Craniata</taxon>
        <taxon>Vertebrata</taxon>
        <taxon>Euteleostomi</taxon>
        <taxon>Archelosauria</taxon>
        <taxon>Archosauria</taxon>
        <taxon>Dinosauria</taxon>
        <taxon>Saurischia</taxon>
        <taxon>Theropoda</taxon>
        <taxon>Coelurosauria</taxon>
        <taxon>Aves</taxon>
        <taxon>Neognathae</taxon>
        <taxon>Neoaves</taxon>
        <taxon>Telluraves</taxon>
        <taxon>Australaves</taxon>
        <taxon>Passeriformes</taxon>
        <taxon>Sylvioidea</taxon>
        <taxon>Zosteropidae</taxon>
        <taxon>Zosterops</taxon>
    </lineage>
</organism>
<name>A0A8K1GJ89_9PASS</name>
<accession>A0A8K1GJ89</accession>
<evidence type="ECO:0000256" key="1">
    <source>
        <dbReference type="SAM" id="MobiDB-lite"/>
    </source>
</evidence>
<dbReference type="EMBL" id="SWJQ01000204">
    <property type="protein sequence ID" value="TRZ18881.1"/>
    <property type="molecule type" value="Genomic_DNA"/>
</dbReference>
<reference evidence="2" key="1">
    <citation type="submission" date="2019-04" db="EMBL/GenBank/DDBJ databases">
        <title>Genome assembly of Zosterops borbonicus 15179.</title>
        <authorList>
            <person name="Leroy T."/>
            <person name="Anselmetti Y."/>
            <person name="Tilak M.-K."/>
            <person name="Nabholz B."/>
        </authorList>
    </citation>
    <scope>NUCLEOTIDE SEQUENCE</scope>
    <source>
        <strain evidence="2">HGM_15179</strain>
        <tissue evidence="2">Muscle</tissue>
    </source>
</reference>